<dbReference type="OrthoDB" id="75754at2759"/>
<dbReference type="GO" id="GO:0042393">
    <property type="term" value="F:histone binding"/>
    <property type="evidence" value="ECO:0007669"/>
    <property type="project" value="TreeGrafter"/>
</dbReference>
<dbReference type="PANTHER" id="PTHR45849">
    <property type="entry name" value="FACT COMPLEX SUBUNIT SSRP1"/>
    <property type="match status" value="1"/>
</dbReference>
<proteinExistence type="inferred from homology"/>
<dbReference type="SMART" id="SM01287">
    <property type="entry name" value="Rtt106"/>
    <property type="match status" value="1"/>
</dbReference>
<dbReference type="Gene3D" id="2.30.29.30">
    <property type="entry name" value="Pleckstrin-homology domain (PH domain)/Phosphotyrosine-binding domain (PTB)"/>
    <property type="match status" value="1"/>
</dbReference>
<evidence type="ECO:0000313" key="6">
    <source>
        <dbReference type="EMBL" id="RPA86146.1"/>
    </source>
</evidence>
<feature type="region of interest" description="Disordered" evidence="4">
    <location>
        <begin position="327"/>
        <end position="432"/>
    </location>
</feature>
<evidence type="ECO:0000259" key="5">
    <source>
        <dbReference type="SMART" id="SM01287"/>
    </source>
</evidence>
<dbReference type="GO" id="GO:0031491">
    <property type="term" value="F:nucleosome binding"/>
    <property type="evidence" value="ECO:0007669"/>
    <property type="project" value="TreeGrafter"/>
</dbReference>
<evidence type="ECO:0000256" key="4">
    <source>
        <dbReference type="SAM" id="MobiDB-lite"/>
    </source>
</evidence>
<feature type="compositionally biased region" description="Basic and acidic residues" evidence="4">
    <location>
        <begin position="329"/>
        <end position="338"/>
    </location>
</feature>
<dbReference type="AlphaFoldDB" id="A0A3N4IKE6"/>
<name>A0A3N4IKE6_ASCIM</name>
<organism evidence="6 7">
    <name type="scientific">Ascobolus immersus RN42</name>
    <dbReference type="NCBI Taxonomy" id="1160509"/>
    <lineage>
        <taxon>Eukaryota</taxon>
        <taxon>Fungi</taxon>
        <taxon>Dikarya</taxon>
        <taxon>Ascomycota</taxon>
        <taxon>Pezizomycotina</taxon>
        <taxon>Pezizomycetes</taxon>
        <taxon>Pezizales</taxon>
        <taxon>Ascobolaceae</taxon>
        <taxon>Ascobolus</taxon>
    </lineage>
</organism>
<dbReference type="InterPro" id="IPR013719">
    <property type="entry name" value="RTT106/SPT16-like_middle_dom"/>
</dbReference>
<dbReference type="SUPFAM" id="SSF50729">
    <property type="entry name" value="PH domain-like"/>
    <property type="match status" value="1"/>
</dbReference>
<dbReference type="Proteomes" id="UP000275078">
    <property type="component" value="Unassembled WGS sequence"/>
</dbReference>
<comment type="similarity">
    <text evidence="1">Belongs to the RTT106 family.</text>
</comment>
<dbReference type="PANTHER" id="PTHR45849:SF3">
    <property type="entry name" value="HISTONE CHAPERONE RTT106"/>
    <property type="match status" value="1"/>
</dbReference>
<evidence type="ECO:0000256" key="2">
    <source>
        <dbReference type="ARBA" id="ARBA00037550"/>
    </source>
</evidence>
<reference evidence="6 7" key="1">
    <citation type="journal article" date="2018" name="Nat. Ecol. Evol.">
        <title>Pezizomycetes genomes reveal the molecular basis of ectomycorrhizal truffle lifestyle.</title>
        <authorList>
            <person name="Murat C."/>
            <person name="Payen T."/>
            <person name="Noel B."/>
            <person name="Kuo A."/>
            <person name="Morin E."/>
            <person name="Chen J."/>
            <person name="Kohler A."/>
            <person name="Krizsan K."/>
            <person name="Balestrini R."/>
            <person name="Da Silva C."/>
            <person name="Montanini B."/>
            <person name="Hainaut M."/>
            <person name="Levati E."/>
            <person name="Barry K.W."/>
            <person name="Belfiori B."/>
            <person name="Cichocki N."/>
            <person name="Clum A."/>
            <person name="Dockter R.B."/>
            <person name="Fauchery L."/>
            <person name="Guy J."/>
            <person name="Iotti M."/>
            <person name="Le Tacon F."/>
            <person name="Lindquist E.A."/>
            <person name="Lipzen A."/>
            <person name="Malagnac F."/>
            <person name="Mello A."/>
            <person name="Molinier V."/>
            <person name="Miyauchi S."/>
            <person name="Poulain J."/>
            <person name="Riccioni C."/>
            <person name="Rubini A."/>
            <person name="Sitrit Y."/>
            <person name="Splivallo R."/>
            <person name="Traeger S."/>
            <person name="Wang M."/>
            <person name="Zifcakova L."/>
            <person name="Wipf D."/>
            <person name="Zambonelli A."/>
            <person name="Paolocci F."/>
            <person name="Nowrousian M."/>
            <person name="Ottonello S."/>
            <person name="Baldrian P."/>
            <person name="Spatafora J.W."/>
            <person name="Henrissat B."/>
            <person name="Nagy L.G."/>
            <person name="Aury J.M."/>
            <person name="Wincker P."/>
            <person name="Grigoriev I.V."/>
            <person name="Bonfante P."/>
            <person name="Martin F.M."/>
        </authorList>
    </citation>
    <scope>NUCLEOTIDE SEQUENCE [LARGE SCALE GENOMIC DNA]</scope>
    <source>
        <strain evidence="6 7">RN42</strain>
    </source>
</reference>
<evidence type="ECO:0000256" key="3">
    <source>
        <dbReference type="ARBA" id="ARBA00038654"/>
    </source>
</evidence>
<feature type="compositionally biased region" description="Acidic residues" evidence="4">
    <location>
        <begin position="359"/>
        <end position="370"/>
    </location>
</feature>
<comment type="function">
    <text evidence="2">Histones H3 and H4 chaperone involved in the nucleosome formation and heterochromatin silencing. Required for the deposition of H3K56ac-carrying H3-H4 complex onto newly-replicated DNA. Plays a role in the transcriptional regulation of the cell-cycle dependent histone genes by creating a repressive structure at the core histone gene promoter.</text>
</comment>
<sequence length="432" mass="47831">MAELDFIDDAFPDSRNDLKAALRNIAGVAPQSVPTLRTLSEYVLGLRRQLGEVEEPASKKRKLDAVVTKSAETTGSTAALGTSPVLLVTDISFSVPQRKKFSIGIFREGVQILAGQGGEGAKIEAEIRFKDIKLAVCLPVPEKAQRQFNFVLVPKGAEGLRENSPDAWVFTIPDGAAKNVSGPGLDQIPEESKGTLKDVLLAVFKSLRLRVEEPNPAIFKSTIPQPQRKGEPAFHIKAHRGSKDGYIFFLQSGILFGFKKPLSFFEHAYIQSISYTSITKRTFNLNIHTGGHDDIPEKEHEFAMIDQADHQAIDEYVRKYRLQDASMAESRRAKKENVNGEEEEGVQPDASELEKAMQDAEDEEEEDYDPNAEVSGEESGSGNDDDTDSELEDDEEDDFEGDIDVNEELGSELEDVGEDGEQAKRSKRIRRS</sequence>
<dbReference type="STRING" id="1160509.A0A3N4IKE6"/>
<evidence type="ECO:0000313" key="7">
    <source>
        <dbReference type="Proteomes" id="UP000275078"/>
    </source>
</evidence>
<gene>
    <name evidence="6" type="ORF">BJ508DRAFT_372921</name>
</gene>
<evidence type="ECO:0000256" key="1">
    <source>
        <dbReference type="ARBA" id="ARBA00006159"/>
    </source>
</evidence>
<accession>A0A3N4IKE6</accession>
<dbReference type="EMBL" id="ML119650">
    <property type="protein sequence ID" value="RPA86146.1"/>
    <property type="molecule type" value="Genomic_DNA"/>
</dbReference>
<feature type="domain" description="Histone chaperone RTT106/FACT complex subunit SPT16-like middle" evidence="5">
    <location>
        <begin position="233"/>
        <end position="327"/>
    </location>
</feature>
<dbReference type="InterPro" id="IPR050454">
    <property type="entry name" value="RTT106/SSRP1_HistChap/FACT"/>
</dbReference>
<dbReference type="Pfam" id="PF08512">
    <property type="entry name" value="Rttp106-like_middle"/>
    <property type="match status" value="1"/>
</dbReference>
<feature type="compositionally biased region" description="Acidic residues" evidence="4">
    <location>
        <begin position="383"/>
        <end position="420"/>
    </location>
</feature>
<dbReference type="Gene3D" id="2.30.29.120">
    <property type="match status" value="1"/>
</dbReference>
<dbReference type="InterPro" id="IPR011993">
    <property type="entry name" value="PH-like_dom_sf"/>
</dbReference>
<keyword evidence="7" id="KW-1185">Reference proteome</keyword>
<protein>
    <submittedName>
        <fullName evidence="6">Rtt106-domain-containing protein</fullName>
    </submittedName>
</protein>
<comment type="subunit">
    <text evidence="3">Interacts with histones H3 and H4.</text>
</comment>